<dbReference type="EMBL" id="BKCF01000003">
    <property type="protein sequence ID" value="GEQ86365.1"/>
    <property type="molecule type" value="Genomic_DNA"/>
</dbReference>
<organism evidence="1 2">
    <name type="scientific">Patiriisocius marinistellae</name>
    <dbReference type="NCBI Taxonomy" id="2494560"/>
    <lineage>
        <taxon>Bacteria</taxon>
        <taxon>Pseudomonadati</taxon>
        <taxon>Bacteroidota</taxon>
        <taxon>Flavobacteriia</taxon>
        <taxon>Flavobacteriales</taxon>
        <taxon>Flavobacteriaceae</taxon>
        <taxon>Patiriisocius</taxon>
    </lineage>
</organism>
<dbReference type="Proteomes" id="UP000326994">
    <property type="component" value="Unassembled WGS sequence"/>
</dbReference>
<reference evidence="1 2" key="1">
    <citation type="submission" date="2019-08" db="EMBL/GenBank/DDBJ databases">
        <title>Ulvibacter marinistellae sp. nov., isolated from a starfish, Patiria pectinifera.</title>
        <authorList>
            <person name="Kawano K."/>
            <person name="Ushijima N."/>
            <person name="Kihara M."/>
            <person name="Itoh H."/>
        </authorList>
    </citation>
    <scope>NUCLEOTIDE SEQUENCE [LARGE SCALE GENOMIC DNA]</scope>
    <source>
        <strain evidence="1 2">KK4</strain>
    </source>
</reference>
<dbReference type="RefSeq" id="WP_151894294.1">
    <property type="nucleotide sequence ID" value="NZ_BKCF01000003.1"/>
</dbReference>
<keyword evidence="2" id="KW-1185">Reference proteome</keyword>
<protein>
    <recommendedName>
        <fullName evidence="3">STAS/SEC14 domain-containing protein</fullName>
    </recommendedName>
</protein>
<accession>A0A5J4G1M8</accession>
<dbReference type="OrthoDB" id="1144611at2"/>
<gene>
    <name evidence="1" type="ORF">ULMS_18730</name>
</gene>
<name>A0A5J4G1M8_9FLAO</name>
<evidence type="ECO:0000313" key="1">
    <source>
        <dbReference type="EMBL" id="GEQ86365.1"/>
    </source>
</evidence>
<evidence type="ECO:0008006" key="3">
    <source>
        <dbReference type="Google" id="ProtNLM"/>
    </source>
</evidence>
<proteinExistence type="predicted"/>
<comment type="caution">
    <text evidence="1">The sequence shown here is derived from an EMBL/GenBank/DDBJ whole genome shotgun (WGS) entry which is preliminary data.</text>
</comment>
<dbReference type="AlphaFoldDB" id="A0A5J4G1M8"/>
<sequence length="143" mass="16612">MKIAESKYFSNVKKIITINEGDFYVFDDYVVGEIKQGVVFNWDCAEEVIEEVYNYFGNKNIKVSYVSNRIHSYSLYPQDWLKFFNGSNTLNCISVVTNERIGLSNLILEKLFIKTKVQKFTSLDNAIAWAKQQTIKEKNKLIA</sequence>
<evidence type="ECO:0000313" key="2">
    <source>
        <dbReference type="Proteomes" id="UP000326994"/>
    </source>
</evidence>